<feature type="domain" description="HTH lacI-type" evidence="4">
    <location>
        <begin position="20"/>
        <end position="74"/>
    </location>
</feature>
<accession>A0ABU1FW04</accession>
<evidence type="ECO:0000256" key="2">
    <source>
        <dbReference type="ARBA" id="ARBA00023125"/>
    </source>
</evidence>
<organism evidence="5 6">
    <name type="scientific">Nesterenkonia flava</name>
    <dbReference type="NCBI Taxonomy" id="469799"/>
    <lineage>
        <taxon>Bacteria</taxon>
        <taxon>Bacillati</taxon>
        <taxon>Actinomycetota</taxon>
        <taxon>Actinomycetes</taxon>
        <taxon>Micrococcales</taxon>
        <taxon>Micrococcaceae</taxon>
        <taxon>Nesterenkonia</taxon>
    </lineage>
</organism>
<dbReference type="PANTHER" id="PTHR30146:SF109">
    <property type="entry name" value="HTH-TYPE TRANSCRIPTIONAL REGULATOR GALS"/>
    <property type="match status" value="1"/>
</dbReference>
<dbReference type="CDD" id="cd01392">
    <property type="entry name" value="HTH_LacI"/>
    <property type="match status" value="1"/>
</dbReference>
<dbReference type="CDD" id="cd06267">
    <property type="entry name" value="PBP1_LacI_sugar_binding-like"/>
    <property type="match status" value="1"/>
</dbReference>
<dbReference type="Gene3D" id="1.10.260.40">
    <property type="entry name" value="lambda repressor-like DNA-binding domains"/>
    <property type="match status" value="1"/>
</dbReference>
<keyword evidence="1" id="KW-0805">Transcription regulation</keyword>
<evidence type="ECO:0000313" key="6">
    <source>
        <dbReference type="Proteomes" id="UP001260872"/>
    </source>
</evidence>
<dbReference type="InterPro" id="IPR000843">
    <property type="entry name" value="HTH_LacI"/>
</dbReference>
<keyword evidence="2 5" id="KW-0238">DNA-binding</keyword>
<dbReference type="Proteomes" id="UP001260872">
    <property type="component" value="Unassembled WGS sequence"/>
</dbReference>
<dbReference type="SUPFAM" id="SSF53822">
    <property type="entry name" value="Periplasmic binding protein-like I"/>
    <property type="match status" value="1"/>
</dbReference>
<dbReference type="PROSITE" id="PS00356">
    <property type="entry name" value="HTH_LACI_1"/>
    <property type="match status" value="1"/>
</dbReference>
<gene>
    <name evidence="5" type="ORF">RH857_12115</name>
</gene>
<dbReference type="PANTHER" id="PTHR30146">
    <property type="entry name" value="LACI-RELATED TRANSCRIPTIONAL REPRESSOR"/>
    <property type="match status" value="1"/>
</dbReference>
<sequence length="351" mass="38512">MSPTVPADGAEGRRTSRRSVTIRDVAAHAGVSAGTVSNVLNRPYYVKEETRERVLRAIDELDFHPTQNARQFRPGRERTLGIAVANLDNPFFVDVALGAEELARQHDIGVVITNSAYDPEVENQNLDLLVQHRVQGLIISPVDESSSRLQMLHDRGVPMVFVDRVGRNATQGWSVIVDDERGGAMAAQHLMNTGHRSIALVGHPHTSPKVRARLEGMQSAVAKHGGVRLEVLETDSWTVDTGRYAGTRLAEMSPQERPTGILCANDLLALGVLQSLSRHGLRVPEDVAVIGYDDLAWAEVSAPALTTIRQPRKLMGATAVRMLLELFKDVSSRPRHNHVVLQPELVVRDSA</sequence>
<dbReference type="Pfam" id="PF00356">
    <property type="entry name" value="LacI"/>
    <property type="match status" value="1"/>
</dbReference>
<name>A0ABU1FW04_9MICC</name>
<dbReference type="InterPro" id="IPR010982">
    <property type="entry name" value="Lambda_DNA-bd_dom_sf"/>
</dbReference>
<dbReference type="PROSITE" id="PS50932">
    <property type="entry name" value="HTH_LACI_2"/>
    <property type="match status" value="1"/>
</dbReference>
<evidence type="ECO:0000313" key="5">
    <source>
        <dbReference type="EMBL" id="MDR5712864.1"/>
    </source>
</evidence>
<dbReference type="SUPFAM" id="SSF47413">
    <property type="entry name" value="lambda repressor-like DNA-binding domains"/>
    <property type="match status" value="1"/>
</dbReference>
<dbReference type="Pfam" id="PF13377">
    <property type="entry name" value="Peripla_BP_3"/>
    <property type="match status" value="1"/>
</dbReference>
<evidence type="ECO:0000256" key="1">
    <source>
        <dbReference type="ARBA" id="ARBA00023015"/>
    </source>
</evidence>
<dbReference type="InterPro" id="IPR046335">
    <property type="entry name" value="LacI/GalR-like_sensor"/>
</dbReference>
<dbReference type="RefSeq" id="WP_044495702.1">
    <property type="nucleotide sequence ID" value="NZ_BAAAOC010000013.1"/>
</dbReference>
<keyword evidence="6" id="KW-1185">Reference proteome</keyword>
<reference evidence="6" key="1">
    <citation type="submission" date="2023-07" db="EMBL/GenBank/DDBJ databases">
        <title>Description of three actinobacteria isolated from air of manufacturing shop in a pharmaceutical factory.</title>
        <authorList>
            <person name="Zhang D.-F."/>
        </authorList>
    </citation>
    <scope>NUCLEOTIDE SEQUENCE [LARGE SCALE GENOMIC DNA]</scope>
    <source>
        <strain evidence="6">CCTCC AB 207010</strain>
    </source>
</reference>
<evidence type="ECO:0000256" key="3">
    <source>
        <dbReference type="ARBA" id="ARBA00023163"/>
    </source>
</evidence>
<dbReference type="GO" id="GO:0003677">
    <property type="term" value="F:DNA binding"/>
    <property type="evidence" value="ECO:0007669"/>
    <property type="project" value="UniProtKB-KW"/>
</dbReference>
<dbReference type="Gene3D" id="3.40.50.2300">
    <property type="match status" value="2"/>
</dbReference>
<proteinExistence type="predicted"/>
<dbReference type="SMART" id="SM00354">
    <property type="entry name" value="HTH_LACI"/>
    <property type="match status" value="1"/>
</dbReference>
<keyword evidence="3" id="KW-0804">Transcription</keyword>
<evidence type="ECO:0000259" key="4">
    <source>
        <dbReference type="PROSITE" id="PS50932"/>
    </source>
</evidence>
<comment type="caution">
    <text evidence="5">The sequence shown here is derived from an EMBL/GenBank/DDBJ whole genome shotgun (WGS) entry which is preliminary data.</text>
</comment>
<dbReference type="InterPro" id="IPR028082">
    <property type="entry name" value="Peripla_BP_I"/>
</dbReference>
<dbReference type="EMBL" id="JAVKGT010000040">
    <property type="protein sequence ID" value="MDR5712864.1"/>
    <property type="molecule type" value="Genomic_DNA"/>
</dbReference>
<protein>
    <submittedName>
        <fullName evidence="5">LacI family DNA-binding transcriptional regulator</fullName>
    </submittedName>
</protein>